<name>A0A1N7QJY7_9RHOB</name>
<dbReference type="RefSeq" id="WP_083701373.1">
    <property type="nucleotide sequence ID" value="NZ_BMEH01000013.1"/>
</dbReference>
<dbReference type="PROSITE" id="PS51318">
    <property type="entry name" value="TAT"/>
    <property type="match status" value="1"/>
</dbReference>
<dbReference type="EMBL" id="FTOT01000013">
    <property type="protein sequence ID" value="SIT23109.1"/>
    <property type="molecule type" value="Genomic_DNA"/>
</dbReference>
<dbReference type="Gene3D" id="2.130.10.10">
    <property type="entry name" value="YVTN repeat-like/Quinoprotein amine dehydrogenase"/>
    <property type="match status" value="1"/>
</dbReference>
<dbReference type="AlphaFoldDB" id="A0A1N7QJY7"/>
<dbReference type="OrthoDB" id="9764804at2"/>
<dbReference type="SUPFAM" id="SSF110296">
    <property type="entry name" value="Oligoxyloglucan reducing end-specific cellobiohydrolase"/>
    <property type="match status" value="1"/>
</dbReference>
<accession>A0A1N7QJY7</accession>
<keyword evidence="2" id="KW-1185">Reference proteome</keyword>
<dbReference type="GO" id="GO:0010411">
    <property type="term" value="P:xyloglucan metabolic process"/>
    <property type="evidence" value="ECO:0007669"/>
    <property type="project" value="TreeGrafter"/>
</dbReference>
<sequence length="302" mass="32221">MRTNIKITRRSMLMASGLGALGLGGAFALGFGAPARAETPLATLLSRTHVHGLAVDRQDPHRLLIATHHGLHALDIDSGLTMQVSDHRDDLMGFVAHPVEPGAFLASGHPARGGNLGVIASSDGGERWVQISAGVNGPVDFHQMDISKADPAVVWGNHGGLQRSRDGGATWERVADAPTGLIDIAASARDPERLYAATEGGLWVSAGDARNWQRAHPAQAPVSFVEVTADGILHAFILGEGLVRRAEDETAWESLHPGFQDRFLLYFAADPLTPERVFAATQHGELLASEDGGRSWRRLGIE</sequence>
<evidence type="ECO:0000313" key="2">
    <source>
        <dbReference type="Proteomes" id="UP000186141"/>
    </source>
</evidence>
<evidence type="ECO:0008006" key="3">
    <source>
        <dbReference type="Google" id="ProtNLM"/>
    </source>
</evidence>
<dbReference type="PANTHER" id="PTHR43739:SF5">
    <property type="entry name" value="EXO-ALPHA-SIALIDASE"/>
    <property type="match status" value="1"/>
</dbReference>
<organism evidence="1 2">
    <name type="scientific">Gemmobacter megaterium</name>
    <dbReference type="NCBI Taxonomy" id="1086013"/>
    <lineage>
        <taxon>Bacteria</taxon>
        <taxon>Pseudomonadati</taxon>
        <taxon>Pseudomonadota</taxon>
        <taxon>Alphaproteobacteria</taxon>
        <taxon>Rhodobacterales</taxon>
        <taxon>Paracoccaceae</taxon>
        <taxon>Gemmobacter</taxon>
    </lineage>
</organism>
<dbReference type="PANTHER" id="PTHR43739">
    <property type="entry name" value="XYLOGLUCANASE (EUROFUNG)"/>
    <property type="match status" value="1"/>
</dbReference>
<proteinExistence type="predicted"/>
<dbReference type="InterPro" id="IPR052025">
    <property type="entry name" value="Xyloglucanase_GH74"/>
</dbReference>
<dbReference type="InterPro" id="IPR015943">
    <property type="entry name" value="WD40/YVTN_repeat-like_dom_sf"/>
</dbReference>
<protein>
    <recommendedName>
        <fullName evidence="3">Photosynthesis system II assembly factor Ycf48/Hcf136-like domain-containing protein</fullName>
    </recommendedName>
</protein>
<dbReference type="Proteomes" id="UP000186141">
    <property type="component" value="Unassembled WGS sequence"/>
</dbReference>
<dbReference type="STRING" id="1086013.SAMN05421774_11341"/>
<gene>
    <name evidence="1" type="ORF">SAMN05421774_11341</name>
</gene>
<reference evidence="1 2" key="1">
    <citation type="submission" date="2017-01" db="EMBL/GenBank/DDBJ databases">
        <authorList>
            <person name="Mah S.A."/>
            <person name="Swanson W.J."/>
            <person name="Moy G.W."/>
            <person name="Vacquier V.D."/>
        </authorList>
    </citation>
    <scope>NUCLEOTIDE SEQUENCE [LARGE SCALE GENOMIC DNA]</scope>
    <source>
        <strain evidence="1 2">DSM 26375</strain>
    </source>
</reference>
<dbReference type="CDD" id="cd15482">
    <property type="entry name" value="Sialidase_non-viral"/>
    <property type="match status" value="1"/>
</dbReference>
<evidence type="ECO:0000313" key="1">
    <source>
        <dbReference type="EMBL" id="SIT23109.1"/>
    </source>
</evidence>
<dbReference type="InterPro" id="IPR006311">
    <property type="entry name" value="TAT_signal"/>
</dbReference>